<evidence type="ECO:0000313" key="2">
    <source>
        <dbReference type="EMBL" id="HBA09943.1"/>
    </source>
</evidence>
<feature type="region of interest" description="Disordered" evidence="1">
    <location>
        <begin position="76"/>
        <end position="107"/>
    </location>
</feature>
<comment type="caution">
    <text evidence="2">The sequence shown here is derived from an EMBL/GenBank/DDBJ whole genome shotgun (WGS) entry which is preliminary data.</text>
</comment>
<dbReference type="EMBL" id="DNAA01000249">
    <property type="protein sequence ID" value="HBA09943.1"/>
    <property type="molecule type" value="Genomic_DNA"/>
</dbReference>
<proteinExistence type="predicted"/>
<sequence>MEELAVTITRDAQGQYTVETENQQEQMAEGGEGAMEGMEEGMGAGVQKARDLNDALKIAKGLLEGGESASAESLFTKGFGGEEGGMGMGGAPAQAAPMGKPTRPAMM</sequence>
<organism evidence="2 3">
    <name type="scientific">Methylotenera mobilis</name>
    <dbReference type="NCBI Taxonomy" id="359408"/>
    <lineage>
        <taxon>Bacteria</taxon>
        <taxon>Pseudomonadati</taxon>
        <taxon>Pseudomonadota</taxon>
        <taxon>Betaproteobacteria</taxon>
        <taxon>Nitrosomonadales</taxon>
        <taxon>Methylophilaceae</taxon>
        <taxon>Methylotenera</taxon>
    </lineage>
</organism>
<name>A0A351RD22_9PROT</name>
<evidence type="ECO:0000256" key="1">
    <source>
        <dbReference type="SAM" id="MobiDB-lite"/>
    </source>
</evidence>
<protein>
    <submittedName>
        <fullName evidence="2">Uncharacterized protein</fullName>
    </submittedName>
</protein>
<reference evidence="2 3" key="1">
    <citation type="journal article" date="2018" name="Nat. Biotechnol.">
        <title>A standardized bacterial taxonomy based on genome phylogeny substantially revises the tree of life.</title>
        <authorList>
            <person name="Parks D.H."/>
            <person name="Chuvochina M."/>
            <person name="Waite D.W."/>
            <person name="Rinke C."/>
            <person name="Skarshewski A."/>
            <person name="Chaumeil P.A."/>
            <person name="Hugenholtz P."/>
        </authorList>
    </citation>
    <scope>NUCLEOTIDE SEQUENCE [LARGE SCALE GENOMIC DNA]</scope>
    <source>
        <strain evidence="2">UBA9958</strain>
    </source>
</reference>
<dbReference type="AlphaFoldDB" id="A0A351RD22"/>
<accession>A0A351RD22</accession>
<feature type="compositionally biased region" description="Gly residues" evidence="1">
    <location>
        <begin position="78"/>
        <end position="90"/>
    </location>
</feature>
<gene>
    <name evidence="2" type="ORF">DCW48_10670</name>
</gene>
<dbReference type="Proteomes" id="UP000264313">
    <property type="component" value="Unassembled WGS sequence"/>
</dbReference>
<evidence type="ECO:0000313" key="3">
    <source>
        <dbReference type="Proteomes" id="UP000264313"/>
    </source>
</evidence>